<evidence type="ECO:0000256" key="4">
    <source>
        <dbReference type="ARBA" id="ARBA00022723"/>
    </source>
</evidence>
<keyword evidence="2 11" id="KW-0820">tRNA-binding</keyword>
<comment type="similarity">
    <text evidence="1 11">Belongs to the class-II aminoacyl-tRNA synthetase family.</text>
</comment>
<dbReference type="GO" id="GO:0006419">
    <property type="term" value="P:alanyl-tRNA aminoacylation"/>
    <property type="evidence" value="ECO:0007669"/>
    <property type="project" value="UniProtKB-UniRule"/>
</dbReference>
<dbReference type="InterPro" id="IPR023033">
    <property type="entry name" value="Ala_tRNA_ligase_euk/bac"/>
</dbReference>
<sequence length="874" mass="97831">MTSKEIRKQFLDFFASKGHKIVPSAPMVVKGDPTLMFTNAGMNQFKDWFLGNSPILYPRVADSQKCLRVSGKHNDLEEVGHDSYHHTMFEMLGNWSFGDYFKKEAIAWAWELLTEVYKLDKERLYATVFEGYDKDGLGPDTEALEIWKQYLPEDRILYGNKKDNFWEMGDTGPCGPCSEIHIDLRDEKDRQAVPGRELVNKSDPLVIEIWNLVFIQYNRKADGSLELLPHRHVDTGMGFERLVMAINGNKSNYDGDMFQSIIAKIGELSGHKYGAESEQVDVAMRVVADHIRAISFSIADGQLPSNVKAGYVIRRILRRAVRYGYTFLGFTEPFLCRLVPVLVGVMGDAYPELGRQQALIENVIREEEEAFLRTLAKGIGLINTIMERNADTKRISGKDAFVLYDTFGFPIDLSELIAREKGYTIDLEEFEAELGKQKARARNAAAVEAGDWMVLDETEEHSFVGYDTLETDVRIVKYRTVKTKGKEVYQLVFDRTPFYAESGGQVGDCGIIISPSGEKTAILNTVKENNLSIHIADRIPSEPEAVFHACVDAQKRQETANNHSATHLLHQALRAVLGTHIEQKGSYVCPTYFRFDFSHYEKISPEKLREVERMVNRLIREDYPRQEFRDVPIAEAKGMGAMALFGEKYGDKVRVIRFGDSVELCGGTHTSSTGRIGMLKIVSESAVAAGVRRIQAVTGSYVEDLFDGVEDQINAVRSFLENTPDIITGIKKLVADNERFRHSLEEVARERVANLKKAIVEKSELTPSGVRLFSFSGVYSPDIVKNMAFELHKEYTKAAVVAAFMTPDRKPSLLLMYTDDLVAAGANAGKDVKAAAVHIKGGGGGQPFLATAGGKEPDGLATAFTAMLEMVNRY</sequence>
<keyword evidence="6 11" id="KW-0862">Zinc</keyword>
<keyword evidence="10 11" id="KW-0030">Aminoacyl-tRNA synthetase</keyword>
<dbReference type="InterPro" id="IPR018162">
    <property type="entry name" value="Ala-tRNA-ligase_IIc_anticod-bd"/>
</dbReference>
<dbReference type="FunFam" id="3.30.930.10:FF:000011">
    <property type="entry name" value="Alanine--tRNA ligase, cytoplasmic"/>
    <property type="match status" value="1"/>
</dbReference>
<keyword evidence="7 11" id="KW-0067">ATP-binding</keyword>
<feature type="binding site" evidence="11">
    <location>
        <position position="665"/>
    </location>
    <ligand>
        <name>Zn(2+)</name>
        <dbReference type="ChEBI" id="CHEBI:29105"/>
    </ligand>
</feature>
<organism evidence="13 14">
    <name type="scientific">Candidatus Coprenecus stercoravium</name>
    <dbReference type="NCBI Taxonomy" id="2840735"/>
    <lineage>
        <taxon>Bacteria</taxon>
        <taxon>Pseudomonadati</taxon>
        <taxon>Bacteroidota</taxon>
        <taxon>Bacteroidia</taxon>
        <taxon>Bacteroidales</taxon>
        <taxon>Rikenellaceae</taxon>
        <taxon>Rikenellaceae incertae sedis</taxon>
        <taxon>Candidatus Coprenecus</taxon>
    </lineage>
</organism>
<dbReference type="PROSITE" id="PS50860">
    <property type="entry name" value="AA_TRNA_LIGASE_II_ALA"/>
    <property type="match status" value="1"/>
</dbReference>
<evidence type="ECO:0000313" key="13">
    <source>
        <dbReference type="EMBL" id="HIZ86215.1"/>
    </source>
</evidence>
<comment type="domain">
    <text evidence="11">Consists of three domains; the N-terminal catalytic domain, the editing domain and the C-terminal C-Ala domain. The editing domain removes incorrectly charged amino acids, while the C-Ala domain, along with tRNA(Ala), serves as a bridge to cooperatively bring together the editing and aminoacylation centers thus stimulating deacylation of misacylated tRNAs.</text>
</comment>
<comment type="cofactor">
    <cofactor evidence="11">
        <name>Zn(2+)</name>
        <dbReference type="ChEBI" id="CHEBI:29105"/>
    </cofactor>
    <text evidence="11">Binds 1 zinc ion per subunit.</text>
</comment>
<comment type="caution">
    <text evidence="13">The sequence shown here is derived from an EMBL/GenBank/DDBJ whole genome shotgun (WGS) entry which is preliminary data.</text>
</comment>
<comment type="subcellular location">
    <subcellularLocation>
        <location evidence="11">Cytoplasm</location>
    </subcellularLocation>
</comment>
<dbReference type="Gene3D" id="3.30.54.20">
    <property type="match status" value="1"/>
</dbReference>
<evidence type="ECO:0000259" key="12">
    <source>
        <dbReference type="PROSITE" id="PS50860"/>
    </source>
</evidence>
<dbReference type="SUPFAM" id="SSF50447">
    <property type="entry name" value="Translation proteins"/>
    <property type="match status" value="1"/>
</dbReference>
<feature type="binding site" evidence="11">
    <location>
        <position position="563"/>
    </location>
    <ligand>
        <name>Zn(2+)</name>
        <dbReference type="ChEBI" id="CHEBI:29105"/>
    </ligand>
</feature>
<evidence type="ECO:0000256" key="1">
    <source>
        <dbReference type="ARBA" id="ARBA00008226"/>
    </source>
</evidence>
<dbReference type="Pfam" id="PF02272">
    <property type="entry name" value="DHHA1"/>
    <property type="match status" value="1"/>
</dbReference>
<dbReference type="PANTHER" id="PTHR11777">
    <property type="entry name" value="ALANYL-TRNA SYNTHETASE"/>
    <property type="match status" value="1"/>
</dbReference>
<dbReference type="FunFam" id="3.30.980.10:FF:000004">
    <property type="entry name" value="Alanine--tRNA ligase, cytoplasmic"/>
    <property type="match status" value="1"/>
</dbReference>
<dbReference type="GO" id="GO:0005524">
    <property type="term" value="F:ATP binding"/>
    <property type="evidence" value="ECO:0007669"/>
    <property type="project" value="UniProtKB-UniRule"/>
</dbReference>
<keyword evidence="5 11" id="KW-0547">Nucleotide-binding</keyword>
<dbReference type="Gene3D" id="3.10.310.40">
    <property type="match status" value="1"/>
</dbReference>
<evidence type="ECO:0000256" key="9">
    <source>
        <dbReference type="ARBA" id="ARBA00022917"/>
    </source>
</evidence>
<comment type="function">
    <text evidence="11">Catalyzes the attachment of alanine to tRNA(Ala) in a two-step reaction: alanine is first activated by ATP to form Ala-AMP and then transferred to the acceptor end of tRNA(Ala). Also edits incorrectly charged Ser-tRNA(Ala) and Gly-tRNA(Ala) via its editing domain.</text>
</comment>
<dbReference type="FunFam" id="3.10.310.40:FF:000001">
    <property type="entry name" value="Alanine--tRNA ligase"/>
    <property type="match status" value="1"/>
</dbReference>
<dbReference type="EC" id="6.1.1.7" evidence="11"/>
<dbReference type="Proteomes" id="UP000824115">
    <property type="component" value="Unassembled WGS sequence"/>
</dbReference>
<feature type="binding site" evidence="11">
    <location>
        <position position="567"/>
    </location>
    <ligand>
        <name>Zn(2+)</name>
        <dbReference type="ChEBI" id="CHEBI:29105"/>
    </ligand>
</feature>
<dbReference type="HAMAP" id="MF_00036_B">
    <property type="entry name" value="Ala_tRNA_synth_B"/>
    <property type="match status" value="1"/>
</dbReference>
<dbReference type="EMBL" id="DXAW01000117">
    <property type="protein sequence ID" value="HIZ86215.1"/>
    <property type="molecule type" value="Genomic_DNA"/>
</dbReference>
<dbReference type="Gene3D" id="3.30.930.10">
    <property type="entry name" value="Bira Bifunctional Protein, Domain 2"/>
    <property type="match status" value="1"/>
</dbReference>
<dbReference type="InterPro" id="IPR050058">
    <property type="entry name" value="Ala-tRNA_ligase"/>
</dbReference>
<dbReference type="GO" id="GO:0000049">
    <property type="term" value="F:tRNA binding"/>
    <property type="evidence" value="ECO:0007669"/>
    <property type="project" value="UniProtKB-KW"/>
</dbReference>
<evidence type="ECO:0000256" key="6">
    <source>
        <dbReference type="ARBA" id="ARBA00022833"/>
    </source>
</evidence>
<dbReference type="GO" id="GO:0005737">
    <property type="term" value="C:cytoplasm"/>
    <property type="evidence" value="ECO:0007669"/>
    <property type="project" value="UniProtKB-SubCell"/>
</dbReference>
<dbReference type="FunFam" id="3.30.54.20:FF:000001">
    <property type="entry name" value="Alanine--tRNA ligase"/>
    <property type="match status" value="1"/>
</dbReference>
<evidence type="ECO:0000256" key="2">
    <source>
        <dbReference type="ARBA" id="ARBA00022555"/>
    </source>
</evidence>
<dbReference type="CDD" id="cd00673">
    <property type="entry name" value="AlaRS_core"/>
    <property type="match status" value="1"/>
</dbReference>
<dbReference type="Gene3D" id="3.30.980.10">
    <property type="entry name" value="Threonyl-trna Synthetase, Chain A, domain 2"/>
    <property type="match status" value="1"/>
</dbReference>
<name>A0A9D2GS32_9BACT</name>
<dbReference type="InterPro" id="IPR018163">
    <property type="entry name" value="Thr/Ala-tRNA-synth_IIc_edit"/>
</dbReference>
<dbReference type="GO" id="GO:0008270">
    <property type="term" value="F:zinc ion binding"/>
    <property type="evidence" value="ECO:0007669"/>
    <property type="project" value="UniProtKB-UniRule"/>
</dbReference>
<dbReference type="SUPFAM" id="SSF55186">
    <property type="entry name" value="ThrRS/AlaRS common domain"/>
    <property type="match status" value="1"/>
</dbReference>
<dbReference type="InterPro" id="IPR018165">
    <property type="entry name" value="Ala-tRNA-synth_IIc_core"/>
</dbReference>
<evidence type="ECO:0000256" key="5">
    <source>
        <dbReference type="ARBA" id="ARBA00022741"/>
    </source>
</evidence>
<keyword evidence="8 11" id="KW-0694">RNA-binding</keyword>
<dbReference type="Pfam" id="PF07973">
    <property type="entry name" value="tRNA_SAD"/>
    <property type="match status" value="1"/>
</dbReference>
<dbReference type="Gene3D" id="2.40.30.130">
    <property type="match status" value="1"/>
</dbReference>
<dbReference type="AlphaFoldDB" id="A0A9D2GS32"/>
<dbReference type="PANTHER" id="PTHR11777:SF9">
    <property type="entry name" value="ALANINE--TRNA LIGASE, CYTOPLASMIC"/>
    <property type="match status" value="1"/>
</dbReference>
<evidence type="ECO:0000313" key="14">
    <source>
        <dbReference type="Proteomes" id="UP000824115"/>
    </source>
</evidence>
<dbReference type="InterPro" id="IPR003156">
    <property type="entry name" value="DHHA1_dom"/>
</dbReference>
<feature type="binding site" evidence="11">
    <location>
        <position position="669"/>
    </location>
    <ligand>
        <name>Zn(2+)</name>
        <dbReference type="ChEBI" id="CHEBI:29105"/>
    </ligand>
</feature>
<reference evidence="13" key="2">
    <citation type="submission" date="2021-04" db="EMBL/GenBank/DDBJ databases">
        <authorList>
            <person name="Gilroy R."/>
        </authorList>
    </citation>
    <scope>NUCLEOTIDE SEQUENCE</scope>
    <source>
        <strain evidence="13">Gambia16-554</strain>
    </source>
</reference>
<feature type="domain" description="Alanyl-transfer RNA synthetases family profile" evidence="12">
    <location>
        <begin position="1"/>
        <end position="708"/>
    </location>
</feature>
<dbReference type="NCBIfam" id="TIGR00344">
    <property type="entry name" value="alaS"/>
    <property type="match status" value="1"/>
</dbReference>
<keyword evidence="3 11" id="KW-0436">Ligase</keyword>
<dbReference type="InterPro" id="IPR002318">
    <property type="entry name" value="Ala-tRNA-lgiase_IIc"/>
</dbReference>
<gene>
    <name evidence="11 13" type="primary">alaS</name>
    <name evidence="13" type="ORF">IAC04_06965</name>
</gene>
<evidence type="ECO:0000256" key="3">
    <source>
        <dbReference type="ARBA" id="ARBA00022598"/>
    </source>
</evidence>
<dbReference type="SUPFAM" id="SSF55681">
    <property type="entry name" value="Class II aaRS and biotin synthetases"/>
    <property type="match status" value="1"/>
</dbReference>
<dbReference type="InterPro" id="IPR018164">
    <property type="entry name" value="Ala-tRNA-synth_IIc_N"/>
</dbReference>
<dbReference type="Pfam" id="PF01411">
    <property type="entry name" value="tRNA-synt_2c"/>
    <property type="match status" value="1"/>
</dbReference>
<evidence type="ECO:0000256" key="8">
    <source>
        <dbReference type="ARBA" id="ARBA00022884"/>
    </source>
</evidence>
<evidence type="ECO:0000256" key="11">
    <source>
        <dbReference type="HAMAP-Rule" id="MF_00036"/>
    </source>
</evidence>
<keyword evidence="9 11" id="KW-0648">Protein biosynthesis</keyword>
<evidence type="ECO:0000256" key="10">
    <source>
        <dbReference type="ARBA" id="ARBA00023146"/>
    </source>
</evidence>
<dbReference type="SMART" id="SM00863">
    <property type="entry name" value="tRNA_SAD"/>
    <property type="match status" value="1"/>
</dbReference>
<dbReference type="InterPro" id="IPR009000">
    <property type="entry name" value="Transl_B-barrel_sf"/>
</dbReference>
<keyword evidence="11" id="KW-0963">Cytoplasm</keyword>
<accession>A0A9D2GS32</accession>
<dbReference type="InterPro" id="IPR012947">
    <property type="entry name" value="tRNA_SAD"/>
</dbReference>
<proteinExistence type="inferred from homology"/>
<dbReference type="SUPFAM" id="SSF101353">
    <property type="entry name" value="Putative anticodon-binding domain of alanyl-tRNA synthetase (AlaRS)"/>
    <property type="match status" value="1"/>
</dbReference>
<dbReference type="PRINTS" id="PR00980">
    <property type="entry name" value="TRNASYNTHALA"/>
</dbReference>
<dbReference type="GO" id="GO:0004813">
    <property type="term" value="F:alanine-tRNA ligase activity"/>
    <property type="evidence" value="ECO:0007669"/>
    <property type="project" value="UniProtKB-UniRule"/>
</dbReference>
<evidence type="ECO:0000256" key="7">
    <source>
        <dbReference type="ARBA" id="ARBA00022840"/>
    </source>
</evidence>
<comment type="catalytic activity">
    <reaction evidence="11">
        <text>tRNA(Ala) + L-alanine + ATP = L-alanyl-tRNA(Ala) + AMP + diphosphate</text>
        <dbReference type="Rhea" id="RHEA:12540"/>
        <dbReference type="Rhea" id="RHEA-COMP:9657"/>
        <dbReference type="Rhea" id="RHEA-COMP:9923"/>
        <dbReference type="ChEBI" id="CHEBI:30616"/>
        <dbReference type="ChEBI" id="CHEBI:33019"/>
        <dbReference type="ChEBI" id="CHEBI:57972"/>
        <dbReference type="ChEBI" id="CHEBI:78442"/>
        <dbReference type="ChEBI" id="CHEBI:78497"/>
        <dbReference type="ChEBI" id="CHEBI:456215"/>
        <dbReference type="EC" id="6.1.1.7"/>
    </reaction>
</comment>
<protein>
    <recommendedName>
        <fullName evidence="11">Alanine--tRNA ligase</fullName>
        <ecNumber evidence="11">6.1.1.7</ecNumber>
    </recommendedName>
    <alternativeName>
        <fullName evidence="11">Alanyl-tRNA synthetase</fullName>
        <shortName evidence="11">AlaRS</shortName>
    </alternativeName>
</protein>
<dbReference type="InterPro" id="IPR045864">
    <property type="entry name" value="aa-tRNA-synth_II/BPL/LPL"/>
</dbReference>
<dbReference type="GO" id="GO:0002161">
    <property type="term" value="F:aminoacyl-tRNA deacylase activity"/>
    <property type="evidence" value="ECO:0007669"/>
    <property type="project" value="TreeGrafter"/>
</dbReference>
<reference evidence="13" key="1">
    <citation type="journal article" date="2021" name="PeerJ">
        <title>Extensive microbial diversity within the chicken gut microbiome revealed by metagenomics and culture.</title>
        <authorList>
            <person name="Gilroy R."/>
            <person name="Ravi A."/>
            <person name="Getino M."/>
            <person name="Pursley I."/>
            <person name="Horton D.L."/>
            <person name="Alikhan N.F."/>
            <person name="Baker D."/>
            <person name="Gharbi K."/>
            <person name="Hall N."/>
            <person name="Watson M."/>
            <person name="Adriaenssens E.M."/>
            <person name="Foster-Nyarko E."/>
            <person name="Jarju S."/>
            <person name="Secka A."/>
            <person name="Antonio M."/>
            <person name="Oren A."/>
            <person name="Chaudhuri R.R."/>
            <person name="La Ragione R."/>
            <person name="Hildebrand F."/>
            <person name="Pallen M.J."/>
        </authorList>
    </citation>
    <scope>NUCLEOTIDE SEQUENCE</scope>
    <source>
        <strain evidence="13">Gambia16-554</strain>
    </source>
</reference>
<keyword evidence="4 11" id="KW-0479">Metal-binding</keyword>